<dbReference type="Gene3D" id="3.20.180.10">
    <property type="entry name" value="PNP-oxidase-like"/>
    <property type="match status" value="1"/>
</dbReference>
<dbReference type="InterPro" id="IPR019595">
    <property type="entry name" value="DUF2470"/>
</dbReference>
<feature type="transmembrane region" description="Helical" evidence="2">
    <location>
        <begin position="183"/>
        <end position="208"/>
    </location>
</feature>
<feature type="region of interest" description="Disordered" evidence="1">
    <location>
        <begin position="1"/>
        <end position="27"/>
    </location>
</feature>
<dbReference type="InterPro" id="IPR028110">
    <property type="entry name" value="TMEM254"/>
</dbReference>
<feature type="transmembrane region" description="Helical" evidence="2">
    <location>
        <begin position="220"/>
        <end position="238"/>
    </location>
</feature>
<protein>
    <recommendedName>
        <fullName evidence="3">DUF2470 domain-containing protein</fullName>
    </recommendedName>
</protein>
<sequence>MSFPQNRQRQRQKQKQSNPLDAGDQERLKERLNTTYADDILIIARYFGDSLQATSAHVIDIDSQGVVIEWKSEDAKTSKQLTEEMRFAFRGPSGPGAALQEISDLASEASKALGLTEKPRLTKDREAVEARTLVSFEFKLPSVQMMVAVISSMSLLGYLALVDDIHPALKFFRYLVSQDTCHYMFVCAIILHLFEAFVVYIVCQLIKIFQPRQMSTKTQIQWTIGGLFFGLFSLHEFIKKLKRQFALADSMNGPSLAAMAANARRTAAAGPGR</sequence>
<accession>A0A9W8G5D1</accession>
<feature type="domain" description="DUF2470" evidence="3">
    <location>
        <begin position="26"/>
        <end position="92"/>
    </location>
</feature>
<reference evidence="4" key="1">
    <citation type="submission" date="2022-07" db="EMBL/GenBank/DDBJ databases">
        <title>Phylogenomic reconstructions and comparative analyses of Kickxellomycotina fungi.</title>
        <authorList>
            <person name="Reynolds N.K."/>
            <person name="Stajich J.E."/>
            <person name="Barry K."/>
            <person name="Grigoriev I.V."/>
            <person name="Crous P."/>
            <person name="Smith M.E."/>
        </authorList>
    </citation>
    <scope>NUCLEOTIDE SEQUENCE</scope>
    <source>
        <strain evidence="4">NRRL 3115</strain>
    </source>
</reference>
<evidence type="ECO:0000256" key="2">
    <source>
        <dbReference type="SAM" id="Phobius"/>
    </source>
</evidence>
<keyword evidence="2" id="KW-0812">Transmembrane</keyword>
<dbReference type="Pfam" id="PF14934">
    <property type="entry name" value="TMEM254"/>
    <property type="match status" value="1"/>
</dbReference>
<keyword evidence="2" id="KW-1133">Transmembrane helix</keyword>
<dbReference type="EMBL" id="JANBTW010000081">
    <property type="protein sequence ID" value="KAJ2672515.1"/>
    <property type="molecule type" value="Genomic_DNA"/>
</dbReference>
<evidence type="ECO:0000256" key="1">
    <source>
        <dbReference type="SAM" id="MobiDB-lite"/>
    </source>
</evidence>
<keyword evidence="2" id="KW-0472">Membrane</keyword>
<proteinExistence type="predicted"/>
<dbReference type="InterPro" id="IPR037119">
    <property type="entry name" value="Haem_oxidase_HugZ-like_sf"/>
</dbReference>
<name>A0A9W8G5D1_9FUNG</name>
<organism evidence="4 5">
    <name type="scientific">Coemansia spiralis</name>
    <dbReference type="NCBI Taxonomy" id="417178"/>
    <lineage>
        <taxon>Eukaryota</taxon>
        <taxon>Fungi</taxon>
        <taxon>Fungi incertae sedis</taxon>
        <taxon>Zoopagomycota</taxon>
        <taxon>Kickxellomycotina</taxon>
        <taxon>Kickxellomycetes</taxon>
        <taxon>Kickxellales</taxon>
        <taxon>Kickxellaceae</taxon>
        <taxon>Coemansia</taxon>
    </lineage>
</organism>
<feature type="transmembrane region" description="Helical" evidence="2">
    <location>
        <begin position="143"/>
        <end position="162"/>
    </location>
</feature>
<dbReference type="OrthoDB" id="5553410at2759"/>
<dbReference type="AlphaFoldDB" id="A0A9W8G5D1"/>
<comment type="caution">
    <text evidence="4">The sequence shown here is derived from an EMBL/GenBank/DDBJ whole genome shotgun (WGS) entry which is preliminary data.</text>
</comment>
<evidence type="ECO:0000259" key="3">
    <source>
        <dbReference type="Pfam" id="PF10615"/>
    </source>
</evidence>
<gene>
    <name evidence="4" type="ORF">GGI25_005070</name>
</gene>
<dbReference type="Pfam" id="PF10615">
    <property type="entry name" value="DUF2470"/>
    <property type="match status" value="1"/>
</dbReference>
<dbReference type="Proteomes" id="UP001151518">
    <property type="component" value="Unassembled WGS sequence"/>
</dbReference>
<evidence type="ECO:0000313" key="5">
    <source>
        <dbReference type="Proteomes" id="UP001151518"/>
    </source>
</evidence>
<evidence type="ECO:0000313" key="4">
    <source>
        <dbReference type="EMBL" id="KAJ2672515.1"/>
    </source>
</evidence>